<feature type="signal peptide" evidence="1">
    <location>
        <begin position="1"/>
        <end position="21"/>
    </location>
</feature>
<accession>A0A4S2LH37</accession>
<reference evidence="2 3" key="1">
    <citation type="journal article" date="2019" name="BMC Genomics">
        <title>New insights from Opisthorchis felineus genome: update on genomics of the epidemiologically important liver flukes.</title>
        <authorList>
            <person name="Ershov N.I."/>
            <person name="Mordvinov V.A."/>
            <person name="Prokhortchouk E.B."/>
            <person name="Pakharukova M.Y."/>
            <person name="Gunbin K.V."/>
            <person name="Ustyantsev K."/>
            <person name="Genaev M.A."/>
            <person name="Blinov A.G."/>
            <person name="Mazur A."/>
            <person name="Boulygina E."/>
            <person name="Tsygankova S."/>
            <person name="Khrameeva E."/>
            <person name="Chekanov N."/>
            <person name="Fan G."/>
            <person name="Xiao A."/>
            <person name="Zhang H."/>
            <person name="Xu X."/>
            <person name="Yang H."/>
            <person name="Solovyev V."/>
            <person name="Lee S.M."/>
            <person name="Liu X."/>
            <person name="Afonnikov D.A."/>
            <person name="Skryabin K.G."/>
        </authorList>
    </citation>
    <scope>NUCLEOTIDE SEQUENCE [LARGE SCALE GENOMIC DNA]</scope>
    <source>
        <strain evidence="2">AK-0245</strain>
        <tissue evidence="2">Whole organism</tissue>
    </source>
</reference>
<dbReference type="Proteomes" id="UP000308267">
    <property type="component" value="Unassembled WGS sequence"/>
</dbReference>
<dbReference type="InterPro" id="IPR035914">
    <property type="entry name" value="Sperma_CUB_dom_sf"/>
</dbReference>
<evidence type="ECO:0008006" key="4">
    <source>
        <dbReference type="Google" id="ProtNLM"/>
    </source>
</evidence>
<protein>
    <recommendedName>
        <fullName evidence="4">CUB domain-containing protein</fullName>
    </recommendedName>
</protein>
<evidence type="ECO:0000256" key="1">
    <source>
        <dbReference type="SAM" id="SignalP"/>
    </source>
</evidence>
<dbReference type="EMBL" id="SJOL01007418">
    <property type="protein sequence ID" value="TGZ62661.1"/>
    <property type="molecule type" value="Genomic_DNA"/>
</dbReference>
<feature type="chain" id="PRO_5020359231" description="CUB domain-containing protein" evidence="1">
    <location>
        <begin position="22"/>
        <end position="532"/>
    </location>
</feature>
<organism evidence="2 3">
    <name type="scientific">Opisthorchis felineus</name>
    <dbReference type="NCBI Taxonomy" id="147828"/>
    <lineage>
        <taxon>Eukaryota</taxon>
        <taxon>Metazoa</taxon>
        <taxon>Spiralia</taxon>
        <taxon>Lophotrochozoa</taxon>
        <taxon>Platyhelminthes</taxon>
        <taxon>Trematoda</taxon>
        <taxon>Digenea</taxon>
        <taxon>Opisthorchiida</taxon>
        <taxon>Opisthorchiata</taxon>
        <taxon>Opisthorchiidae</taxon>
        <taxon>Opisthorchis</taxon>
    </lineage>
</organism>
<keyword evidence="3" id="KW-1185">Reference proteome</keyword>
<name>A0A4S2LH37_OPIFE</name>
<proteinExistence type="predicted"/>
<keyword evidence="1" id="KW-0732">Signal</keyword>
<gene>
    <name evidence="2" type="ORF">CRM22_007322</name>
</gene>
<comment type="caution">
    <text evidence="2">The sequence shown here is derived from an EMBL/GenBank/DDBJ whole genome shotgun (WGS) entry which is preliminary data.</text>
</comment>
<dbReference type="Gene3D" id="2.60.120.290">
    <property type="entry name" value="Spermadhesin, CUB domain"/>
    <property type="match status" value="1"/>
</dbReference>
<dbReference type="OrthoDB" id="6262107at2759"/>
<evidence type="ECO:0000313" key="3">
    <source>
        <dbReference type="Proteomes" id="UP000308267"/>
    </source>
</evidence>
<dbReference type="SUPFAM" id="SSF49854">
    <property type="entry name" value="Spermadhesin, CUB domain"/>
    <property type="match status" value="1"/>
</dbReference>
<dbReference type="AlphaFoldDB" id="A0A4S2LH37"/>
<evidence type="ECO:0000313" key="2">
    <source>
        <dbReference type="EMBL" id="TGZ62661.1"/>
    </source>
</evidence>
<sequence>MKWTDVLFEFTLLLACIPVFSNQCGFEYGTRHTTINLRNHAAELITGCTFVFSNQHARQRTIRFRDFEEIPSFLVNISGGSNETIDVYNNTAPPMVQAIEHRPIRVFVQANMDLESPSDPYIRLVPRPVPWDHRVDRSPPVANGAVLFSATNYLGVGAPCGIQTVGDENVVTFRHSFTAHDPNRLKCQWIIENPDNVMLNFRLAYLNNPENSSYTLALEDEDTNQVIMRFGTSASNRTTVYNRILRVNLVVYGGRESGIQFAINITGIPCDFRLTRQSANITWLGSDRWYRSNVCRWAVEVPENHYIILNFDVFRVHSPRNWSLNISTSAPARSEVFETTPTVPHRIIPSNKAQFEVKISSLSTRCLSFTIRYSSLDSLTVKHLVDYYERDIPLTTSTVSALSTTVSPPLPILIYSDIPYVYILASPCGISLPEQIDYLQIWHQWTINRANELLCRWRIYNSQRRNLHFELEILRGKNFTLQLASPDGMPLSQYDMETNLNVVYDTSANETVLDMLSSPLRSKILQFKMSIV</sequence>